<dbReference type="InterPro" id="IPR035979">
    <property type="entry name" value="RBD_domain_sf"/>
</dbReference>
<accession>A0ABV2AR47</accession>
<evidence type="ECO:0008006" key="4">
    <source>
        <dbReference type="Google" id="ProtNLM"/>
    </source>
</evidence>
<reference evidence="2 3" key="1">
    <citation type="journal article" date="2024" name="BMC Biol.">
        <title>Comparative genomics of Ascetosporea gives new insight into the evolutionary basis for animal parasitism in Rhizaria.</title>
        <authorList>
            <person name="Hiltunen Thoren M."/>
            <person name="Onut-Brannstrom I."/>
            <person name="Alfjorden A."/>
            <person name="Peckova H."/>
            <person name="Swords F."/>
            <person name="Hooper C."/>
            <person name="Holzer A.S."/>
            <person name="Bass D."/>
            <person name="Burki F."/>
        </authorList>
    </citation>
    <scope>NUCLEOTIDE SEQUENCE [LARGE SCALE GENOMIC DNA]</scope>
    <source>
        <strain evidence="2">20-A016</strain>
    </source>
</reference>
<evidence type="ECO:0000256" key="1">
    <source>
        <dbReference type="SAM" id="MobiDB-lite"/>
    </source>
</evidence>
<name>A0ABV2AR47_9EUKA</name>
<protein>
    <recommendedName>
        <fullName evidence="4">RRM domain-containing protein</fullName>
    </recommendedName>
</protein>
<evidence type="ECO:0000313" key="2">
    <source>
        <dbReference type="EMBL" id="MES1922107.1"/>
    </source>
</evidence>
<feature type="region of interest" description="Disordered" evidence="1">
    <location>
        <begin position="1"/>
        <end position="22"/>
    </location>
</feature>
<dbReference type="SUPFAM" id="SSF54928">
    <property type="entry name" value="RNA-binding domain, RBD"/>
    <property type="match status" value="1"/>
</dbReference>
<dbReference type="Proteomes" id="UP001439008">
    <property type="component" value="Unassembled WGS sequence"/>
</dbReference>
<dbReference type="EMBL" id="JBDODL010002224">
    <property type="protein sequence ID" value="MES1922107.1"/>
    <property type="molecule type" value="Genomic_DNA"/>
</dbReference>
<gene>
    <name evidence="2" type="ORF">MHBO_003622</name>
</gene>
<proteinExistence type="predicted"/>
<keyword evidence="3" id="KW-1185">Reference proteome</keyword>
<organism evidence="2 3">
    <name type="scientific">Bonamia ostreae</name>
    <dbReference type="NCBI Taxonomy" id="126728"/>
    <lineage>
        <taxon>Eukaryota</taxon>
        <taxon>Sar</taxon>
        <taxon>Rhizaria</taxon>
        <taxon>Endomyxa</taxon>
        <taxon>Ascetosporea</taxon>
        <taxon>Haplosporida</taxon>
        <taxon>Bonamia</taxon>
    </lineage>
</organism>
<sequence>MVESEPQSQECYKSSDTPPLSDAALLEDNIKTAPKKIISKKLKKNGLSLKTKKLFDAANENKKAPFDIQKKSSKEMRAEKYINWLKNEGYDVFSKKTKSSYAEIIPPTQNSHKQVSENTFKNNYTKKRKFLSQHNLNKKFDSKNYFSLLIKNADNKRMFLNNFKLKSFVCETFKDAVECDLLPFGDIRIFFNNIEDKVKALKSTDIKKFGDKAILTENSHSMYKIVIHHIPRYISEEDITRYFREIDVKIRSLTFKKLKNNEHFSTGFINLEEKSSYDMLIKAKKFTVARREFKISRYIDKKKLFNVIDVKNLAIQLKFV</sequence>
<comment type="caution">
    <text evidence="2">The sequence shown here is derived from an EMBL/GenBank/DDBJ whole genome shotgun (WGS) entry which is preliminary data.</text>
</comment>
<evidence type="ECO:0000313" key="3">
    <source>
        <dbReference type="Proteomes" id="UP001439008"/>
    </source>
</evidence>
<feature type="compositionally biased region" description="Polar residues" evidence="1">
    <location>
        <begin position="1"/>
        <end position="18"/>
    </location>
</feature>